<sequence length="78" mass="8359">ENVNRKSNQNRQTSSGLTVNDELAENNESFSGENADSNDTTLDDRFTANKDPSGSASSRISQHSEAGTNSTDSEYGNS</sequence>
<gene>
    <name evidence="2" type="primary">ORF20730</name>
</gene>
<feature type="region of interest" description="Disordered" evidence="1">
    <location>
        <begin position="1"/>
        <end position="78"/>
    </location>
</feature>
<protein>
    <submittedName>
        <fullName evidence="2">Uncharacterized protein</fullName>
    </submittedName>
</protein>
<dbReference type="EMBL" id="HACG01006703">
    <property type="protein sequence ID" value="CEK53568.1"/>
    <property type="molecule type" value="Transcribed_RNA"/>
</dbReference>
<feature type="non-terminal residue" evidence="2">
    <location>
        <position position="78"/>
    </location>
</feature>
<feature type="compositionally biased region" description="Polar residues" evidence="1">
    <location>
        <begin position="1"/>
        <end position="18"/>
    </location>
</feature>
<organism evidence="2">
    <name type="scientific">Arion vulgaris</name>
    <dbReference type="NCBI Taxonomy" id="1028688"/>
    <lineage>
        <taxon>Eukaryota</taxon>
        <taxon>Metazoa</taxon>
        <taxon>Spiralia</taxon>
        <taxon>Lophotrochozoa</taxon>
        <taxon>Mollusca</taxon>
        <taxon>Gastropoda</taxon>
        <taxon>Heterobranchia</taxon>
        <taxon>Euthyneura</taxon>
        <taxon>Panpulmonata</taxon>
        <taxon>Eupulmonata</taxon>
        <taxon>Stylommatophora</taxon>
        <taxon>Helicina</taxon>
        <taxon>Arionoidea</taxon>
        <taxon>Arionidae</taxon>
        <taxon>Arion</taxon>
    </lineage>
</organism>
<evidence type="ECO:0000313" key="2">
    <source>
        <dbReference type="EMBL" id="CEK53568.1"/>
    </source>
</evidence>
<accession>A0A0B6YBS4</accession>
<feature type="compositionally biased region" description="Polar residues" evidence="1">
    <location>
        <begin position="50"/>
        <end position="78"/>
    </location>
</feature>
<feature type="compositionally biased region" description="Polar residues" evidence="1">
    <location>
        <begin position="26"/>
        <end position="40"/>
    </location>
</feature>
<feature type="non-terminal residue" evidence="2">
    <location>
        <position position="1"/>
    </location>
</feature>
<name>A0A0B6YBS4_9EUPU</name>
<evidence type="ECO:0000256" key="1">
    <source>
        <dbReference type="SAM" id="MobiDB-lite"/>
    </source>
</evidence>
<reference evidence="2" key="1">
    <citation type="submission" date="2014-12" db="EMBL/GenBank/DDBJ databases">
        <title>Insight into the proteome of Arion vulgaris.</title>
        <authorList>
            <person name="Aradska J."/>
            <person name="Bulat T."/>
            <person name="Smidak R."/>
            <person name="Sarate P."/>
            <person name="Gangsoo J."/>
            <person name="Sialana F."/>
            <person name="Bilban M."/>
            <person name="Lubec G."/>
        </authorList>
    </citation>
    <scope>NUCLEOTIDE SEQUENCE</scope>
    <source>
        <tissue evidence="2">Skin</tissue>
    </source>
</reference>
<dbReference type="AlphaFoldDB" id="A0A0B6YBS4"/>
<proteinExistence type="predicted"/>